<protein>
    <submittedName>
        <fullName evidence="3">Cobalt-zinc-cadmium resistance protein CzcC</fullName>
    </submittedName>
</protein>
<keyword evidence="4" id="KW-1185">Reference proteome</keyword>
<name>A0A5B9QHZ9_9BACT</name>
<dbReference type="OrthoDB" id="9791261at2"/>
<evidence type="ECO:0000313" key="4">
    <source>
        <dbReference type="Proteomes" id="UP000323917"/>
    </source>
</evidence>
<evidence type="ECO:0000313" key="3">
    <source>
        <dbReference type="EMBL" id="QEG37210.1"/>
    </source>
</evidence>
<dbReference type="RefSeq" id="WP_148075475.1">
    <property type="nucleotide sequence ID" value="NZ_CP042913.1"/>
</dbReference>
<dbReference type="Proteomes" id="UP000323917">
    <property type="component" value="Chromosome"/>
</dbReference>
<dbReference type="Pfam" id="PF02321">
    <property type="entry name" value="OEP"/>
    <property type="match status" value="2"/>
</dbReference>
<feature type="chain" id="PRO_5023024462" evidence="2">
    <location>
        <begin position="22"/>
        <end position="474"/>
    </location>
</feature>
<keyword evidence="2" id="KW-0732">Signal</keyword>
<sequence length="474" mass="51475" precursor="true">MARINRSSIWLLALLAGCASAPSEPIVLPAVSTLPTEATLAVEGSPIKQVDYTEDQPEVQQPTALLSETTPELLATPLGEEFNQDGLSVEAIEQLALANNPAVGLASAKVRALRGKYVQAGLPPNPTVGYSASEIGQDGRAGQQGGYAGQEFITAGKLDKNRAIVAAEIDKAESVLRATRRRVLTDVRRSYYRALVAQQRIETADTLLHATGEAVKASQNLLDAEEIPLAGLLQTEVEQQNAQIVHRIAENELTAAWQQLSAVVGDLDLPPQKLAGDPKVLPSEIEWDETLSRITTLSPEMAAAFAELSRSRRALTRAYVEPVPDINTQFTVQYDNSTDYTIAGIQTTIPLPIWNKNQGGIRQAQAEISVASQNIDRVALDLKNRLATTFREYANARAQAETYANEILPRAKQTFDLVQRGYSLGEVGYLDSLTAQKTLMQTNLAYLDALGSLWQSYMKIDGLLLEGSLVQTPE</sequence>
<dbReference type="EMBL" id="CP042913">
    <property type="protein sequence ID" value="QEG37210.1"/>
    <property type="molecule type" value="Genomic_DNA"/>
</dbReference>
<organism evidence="3 4">
    <name type="scientific">Bythopirellula goksoeyrii</name>
    <dbReference type="NCBI Taxonomy" id="1400387"/>
    <lineage>
        <taxon>Bacteria</taxon>
        <taxon>Pseudomonadati</taxon>
        <taxon>Planctomycetota</taxon>
        <taxon>Planctomycetia</taxon>
        <taxon>Pirellulales</taxon>
        <taxon>Lacipirellulaceae</taxon>
        <taxon>Bythopirellula</taxon>
    </lineage>
</organism>
<dbReference type="KEGG" id="bgok:Pr1d_45510"/>
<dbReference type="Gene3D" id="1.20.1600.10">
    <property type="entry name" value="Outer membrane efflux proteins (OEP)"/>
    <property type="match status" value="1"/>
</dbReference>
<feature type="signal peptide" evidence="2">
    <location>
        <begin position="1"/>
        <end position="21"/>
    </location>
</feature>
<comment type="similarity">
    <text evidence="1">Belongs to the outer membrane factor (OMF) (TC 1.B.17) family.</text>
</comment>
<proteinExistence type="inferred from homology"/>
<dbReference type="GO" id="GO:0015562">
    <property type="term" value="F:efflux transmembrane transporter activity"/>
    <property type="evidence" value="ECO:0007669"/>
    <property type="project" value="InterPro"/>
</dbReference>
<evidence type="ECO:0000256" key="1">
    <source>
        <dbReference type="ARBA" id="ARBA00007613"/>
    </source>
</evidence>
<dbReference type="InterPro" id="IPR003423">
    <property type="entry name" value="OMP_efflux"/>
</dbReference>
<dbReference type="PANTHER" id="PTHR30203">
    <property type="entry name" value="OUTER MEMBRANE CATION EFFLUX PROTEIN"/>
    <property type="match status" value="1"/>
</dbReference>
<dbReference type="PANTHER" id="PTHR30203:SF24">
    <property type="entry name" value="BLR4935 PROTEIN"/>
    <property type="match status" value="1"/>
</dbReference>
<dbReference type="InterPro" id="IPR010131">
    <property type="entry name" value="MdtP/NodT-like"/>
</dbReference>
<reference evidence="3 4" key="1">
    <citation type="submission" date="2019-08" db="EMBL/GenBank/DDBJ databases">
        <title>Deep-cultivation of Planctomycetes and their phenomic and genomic characterization uncovers novel biology.</title>
        <authorList>
            <person name="Wiegand S."/>
            <person name="Jogler M."/>
            <person name="Boedeker C."/>
            <person name="Pinto D."/>
            <person name="Vollmers J."/>
            <person name="Rivas-Marin E."/>
            <person name="Kohn T."/>
            <person name="Peeters S.H."/>
            <person name="Heuer A."/>
            <person name="Rast P."/>
            <person name="Oberbeckmann S."/>
            <person name="Bunk B."/>
            <person name="Jeske O."/>
            <person name="Meyerdierks A."/>
            <person name="Storesund J.E."/>
            <person name="Kallscheuer N."/>
            <person name="Luecker S."/>
            <person name="Lage O.M."/>
            <person name="Pohl T."/>
            <person name="Merkel B.J."/>
            <person name="Hornburger P."/>
            <person name="Mueller R.-W."/>
            <person name="Bruemmer F."/>
            <person name="Labrenz M."/>
            <person name="Spormann A.M."/>
            <person name="Op den Camp H."/>
            <person name="Overmann J."/>
            <person name="Amann R."/>
            <person name="Jetten M.S.M."/>
            <person name="Mascher T."/>
            <person name="Medema M.H."/>
            <person name="Devos D.P."/>
            <person name="Kaster A.-K."/>
            <person name="Ovreas L."/>
            <person name="Rohde M."/>
            <person name="Galperin M.Y."/>
            <person name="Jogler C."/>
        </authorList>
    </citation>
    <scope>NUCLEOTIDE SEQUENCE [LARGE SCALE GENOMIC DNA]</scope>
    <source>
        <strain evidence="3 4">Pr1d</strain>
    </source>
</reference>
<evidence type="ECO:0000256" key="2">
    <source>
        <dbReference type="SAM" id="SignalP"/>
    </source>
</evidence>
<dbReference type="PROSITE" id="PS51257">
    <property type="entry name" value="PROKAR_LIPOPROTEIN"/>
    <property type="match status" value="1"/>
</dbReference>
<accession>A0A5B9QHZ9</accession>
<dbReference type="AlphaFoldDB" id="A0A5B9QHZ9"/>
<gene>
    <name evidence="3" type="primary">czcC_6</name>
    <name evidence="3" type="ORF">Pr1d_45510</name>
</gene>
<dbReference type="SUPFAM" id="SSF56954">
    <property type="entry name" value="Outer membrane efflux proteins (OEP)"/>
    <property type="match status" value="1"/>
</dbReference>